<reference evidence="3" key="1">
    <citation type="journal article" date="2019" name="Int. J. Syst. Evol. Microbiol.">
        <title>The Global Catalogue of Microorganisms (GCM) 10K type strain sequencing project: providing services to taxonomists for standard genome sequencing and annotation.</title>
        <authorList>
            <consortium name="The Broad Institute Genomics Platform"/>
            <consortium name="The Broad Institute Genome Sequencing Center for Infectious Disease"/>
            <person name="Wu L."/>
            <person name="Ma J."/>
        </authorList>
    </citation>
    <scope>NUCLEOTIDE SEQUENCE [LARGE SCALE GENOMIC DNA]</scope>
    <source>
        <strain evidence="3">CGMCC 1.16455</strain>
    </source>
</reference>
<sequence>MTDASPRPTRPTTVDTTSIPARILQVVMGVVLTVISVLLMITTHRMQLDVLGLDLPVGLLLGALFQIVACVFLYAATGARLPLLVLGGLWGLLAAPFLGNGAGGGVLMPAVIGDQPQYSGWIVQGLGIAIPFLALLAITLWRHRRP</sequence>
<dbReference type="RefSeq" id="WP_193116244.1">
    <property type="nucleotide sequence ID" value="NZ_BAAAIR010000046.1"/>
</dbReference>
<organism evidence="2 3">
    <name type="scientific">Brachybacterium tyrofermentans</name>
    <dbReference type="NCBI Taxonomy" id="47848"/>
    <lineage>
        <taxon>Bacteria</taxon>
        <taxon>Bacillati</taxon>
        <taxon>Actinomycetota</taxon>
        <taxon>Actinomycetes</taxon>
        <taxon>Micrococcales</taxon>
        <taxon>Dermabacteraceae</taxon>
        <taxon>Brachybacterium</taxon>
    </lineage>
</organism>
<evidence type="ECO:0008006" key="4">
    <source>
        <dbReference type="Google" id="ProtNLM"/>
    </source>
</evidence>
<comment type="caution">
    <text evidence="2">The sequence shown here is derived from an EMBL/GenBank/DDBJ whole genome shotgun (WGS) entry which is preliminary data.</text>
</comment>
<gene>
    <name evidence="2" type="ORF">ACFPK8_03980</name>
</gene>
<evidence type="ECO:0000313" key="2">
    <source>
        <dbReference type="EMBL" id="MFC5296658.1"/>
    </source>
</evidence>
<evidence type="ECO:0000256" key="1">
    <source>
        <dbReference type="SAM" id="Phobius"/>
    </source>
</evidence>
<keyword evidence="3" id="KW-1185">Reference proteome</keyword>
<protein>
    <recommendedName>
        <fullName evidence="4">Histidine kinase</fullName>
    </recommendedName>
</protein>
<feature type="transmembrane region" description="Helical" evidence="1">
    <location>
        <begin position="83"/>
        <end position="112"/>
    </location>
</feature>
<keyword evidence="1" id="KW-0812">Transmembrane</keyword>
<feature type="transmembrane region" description="Helical" evidence="1">
    <location>
        <begin position="55"/>
        <end position="76"/>
    </location>
</feature>
<keyword evidence="1" id="KW-1133">Transmembrane helix</keyword>
<proteinExistence type="predicted"/>
<dbReference type="GeneID" id="303298536"/>
<feature type="transmembrane region" description="Helical" evidence="1">
    <location>
        <begin position="21"/>
        <end position="43"/>
    </location>
</feature>
<feature type="transmembrane region" description="Helical" evidence="1">
    <location>
        <begin position="118"/>
        <end position="141"/>
    </location>
</feature>
<evidence type="ECO:0000313" key="3">
    <source>
        <dbReference type="Proteomes" id="UP001595937"/>
    </source>
</evidence>
<dbReference type="Proteomes" id="UP001595937">
    <property type="component" value="Unassembled WGS sequence"/>
</dbReference>
<keyword evidence="1" id="KW-0472">Membrane</keyword>
<accession>A0ABW0FCD1</accession>
<name>A0ABW0FCD1_9MICO</name>
<dbReference type="EMBL" id="JBHSLN010000012">
    <property type="protein sequence ID" value="MFC5296658.1"/>
    <property type="molecule type" value="Genomic_DNA"/>
</dbReference>